<keyword evidence="9" id="KW-1185">Reference proteome</keyword>
<dbReference type="HAMAP" id="MF_00114">
    <property type="entry name" value="DeoC_type1"/>
    <property type="match status" value="1"/>
</dbReference>
<keyword evidence="2 7" id="KW-0963">Cytoplasm</keyword>
<organism evidence="8 9">
    <name type="scientific">Thermosulfuriphilus ammonigenes</name>
    <dbReference type="NCBI Taxonomy" id="1936021"/>
    <lineage>
        <taxon>Bacteria</taxon>
        <taxon>Pseudomonadati</taxon>
        <taxon>Thermodesulfobacteriota</taxon>
        <taxon>Thermodesulfobacteria</taxon>
        <taxon>Thermodesulfobacteriales</taxon>
        <taxon>Thermodesulfobacteriaceae</taxon>
        <taxon>Thermosulfuriphilus</taxon>
    </lineage>
</organism>
<sequence>MTPEELAARIDHTLLRPTATANEIKRLCEEAVRFGFASVCVPPTFVPLAREKLKGRKPRVSTVVGFPLGFEMTSVKVYAAREAFFAGARELDVVINLAWVKEGRFDFIAGEIESICEAVPEATIKVIIECAYLSQEEKVAVIEALREGRAHYIKTSTGFASQGATVEDVKLIHDLTLGMKKVKAAGGIRTLPQALELIRAGADRLGTSAGVQIMNEALSPS</sequence>
<accession>A0A6G7PTJ0</accession>
<comment type="subcellular location">
    <subcellularLocation>
        <location evidence="7">Cytoplasm</location>
    </subcellularLocation>
</comment>
<dbReference type="CDD" id="cd00959">
    <property type="entry name" value="DeoC"/>
    <property type="match status" value="1"/>
</dbReference>
<proteinExistence type="inferred from homology"/>
<evidence type="ECO:0000256" key="1">
    <source>
        <dbReference type="ARBA" id="ARBA00010936"/>
    </source>
</evidence>
<dbReference type="EC" id="4.1.2.4" evidence="7"/>
<dbReference type="NCBIfam" id="TIGR00126">
    <property type="entry name" value="deoC"/>
    <property type="match status" value="1"/>
</dbReference>
<feature type="active site" description="Schiff-base intermediate with acetaldehyde" evidence="7">
    <location>
        <position position="154"/>
    </location>
</feature>
<dbReference type="FunFam" id="3.20.20.70:FF:000044">
    <property type="entry name" value="Deoxyribose-phosphate aldolase"/>
    <property type="match status" value="1"/>
</dbReference>
<dbReference type="Gene3D" id="3.20.20.70">
    <property type="entry name" value="Aldolase class I"/>
    <property type="match status" value="1"/>
</dbReference>
<evidence type="ECO:0000256" key="6">
    <source>
        <dbReference type="ARBA" id="ARBA00056337"/>
    </source>
</evidence>
<feature type="active site" description="Proton donor/acceptor" evidence="7">
    <location>
        <position position="183"/>
    </location>
</feature>
<dbReference type="SMART" id="SM01133">
    <property type="entry name" value="DeoC"/>
    <property type="match status" value="1"/>
</dbReference>
<dbReference type="GO" id="GO:0004139">
    <property type="term" value="F:deoxyribose-phosphate aldolase activity"/>
    <property type="evidence" value="ECO:0007669"/>
    <property type="project" value="UniProtKB-UniRule"/>
</dbReference>
<comment type="pathway">
    <text evidence="7">Carbohydrate degradation; 2-deoxy-D-ribose 1-phosphate degradation; D-glyceraldehyde 3-phosphate and acetaldehyde from 2-deoxy-alpha-D-ribose 1-phosphate: step 2/2.</text>
</comment>
<dbReference type="EMBL" id="CP048877">
    <property type="protein sequence ID" value="QIJ70907.1"/>
    <property type="molecule type" value="Genomic_DNA"/>
</dbReference>
<dbReference type="InterPro" id="IPR011343">
    <property type="entry name" value="DeoC"/>
</dbReference>
<evidence type="ECO:0000256" key="7">
    <source>
        <dbReference type="HAMAP-Rule" id="MF_00114"/>
    </source>
</evidence>
<keyword evidence="4 7" id="KW-0704">Schiff base</keyword>
<comment type="similarity">
    <text evidence="1 7">Belongs to the DeoC/FbaB aldolase family. DeoC type 1 subfamily.</text>
</comment>
<evidence type="ECO:0000313" key="8">
    <source>
        <dbReference type="EMBL" id="QIJ70907.1"/>
    </source>
</evidence>
<dbReference type="KEGG" id="tav:G4V39_00860"/>
<dbReference type="Pfam" id="PF01791">
    <property type="entry name" value="DeoC"/>
    <property type="match status" value="1"/>
</dbReference>
<evidence type="ECO:0000256" key="2">
    <source>
        <dbReference type="ARBA" id="ARBA00022490"/>
    </source>
</evidence>
<dbReference type="PANTHER" id="PTHR10889:SF1">
    <property type="entry name" value="DEOXYRIBOSE-PHOSPHATE ALDOLASE"/>
    <property type="match status" value="1"/>
</dbReference>
<dbReference type="UniPathway" id="UPA00002">
    <property type="reaction ID" value="UER00468"/>
</dbReference>
<dbReference type="InterPro" id="IPR028581">
    <property type="entry name" value="DeoC_typeI"/>
</dbReference>
<dbReference type="SUPFAM" id="SSF51569">
    <property type="entry name" value="Aldolase"/>
    <property type="match status" value="1"/>
</dbReference>
<dbReference type="PANTHER" id="PTHR10889">
    <property type="entry name" value="DEOXYRIBOSE-PHOSPHATE ALDOLASE"/>
    <property type="match status" value="1"/>
</dbReference>
<gene>
    <name evidence="7 8" type="primary">deoC</name>
    <name evidence="8" type="ORF">G4V39_00860</name>
</gene>
<dbReference type="Proteomes" id="UP000502179">
    <property type="component" value="Chromosome"/>
</dbReference>
<evidence type="ECO:0000256" key="5">
    <source>
        <dbReference type="ARBA" id="ARBA00048791"/>
    </source>
</evidence>
<evidence type="ECO:0000313" key="9">
    <source>
        <dbReference type="Proteomes" id="UP000502179"/>
    </source>
</evidence>
<dbReference type="InterPro" id="IPR013785">
    <property type="entry name" value="Aldolase_TIM"/>
</dbReference>
<evidence type="ECO:0000256" key="4">
    <source>
        <dbReference type="ARBA" id="ARBA00023270"/>
    </source>
</evidence>
<feature type="active site" description="Proton donor/acceptor" evidence="7">
    <location>
        <position position="92"/>
    </location>
</feature>
<comment type="catalytic activity">
    <reaction evidence="5 7">
        <text>2-deoxy-D-ribose 5-phosphate = D-glyceraldehyde 3-phosphate + acetaldehyde</text>
        <dbReference type="Rhea" id="RHEA:12821"/>
        <dbReference type="ChEBI" id="CHEBI:15343"/>
        <dbReference type="ChEBI" id="CHEBI:59776"/>
        <dbReference type="ChEBI" id="CHEBI:62877"/>
        <dbReference type="EC" id="4.1.2.4"/>
    </reaction>
</comment>
<evidence type="ECO:0000256" key="3">
    <source>
        <dbReference type="ARBA" id="ARBA00023239"/>
    </source>
</evidence>
<protein>
    <recommendedName>
        <fullName evidence="7">Deoxyribose-phosphate aldolase</fullName>
        <shortName evidence="7">DERA</shortName>
        <ecNumber evidence="7">4.1.2.4</ecNumber>
    </recommendedName>
    <alternativeName>
        <fullName evidence="7">2-deoxy-D-ribose 5-phosphate aldolase</fullName>
    </alternativeName>
    <alternativeName>
        <fullName evidence="7">Phosphodeoxyriboaldolase</fullName>
        <shortName evidence="7">Deoxyriboaldolase</shortName>
    </alternativeName>
</protein>
<dbReference type="PIRSF" id="PIRSF001357">
    <property type="entry name" value="DeoC"/>
    <property type="match status" value="1"/>
</dbReference>
<name>A0A6G7PTJ0_9BACT</name>
<dbReference type="GO" id="GO:0006018">
    <property type="term" value="P:2-deoxyribose 1-phosphate catabolic process"/>
    <property type="evidence" value="ECO:0007669"/>
    <property type="project" value="UniProtKB-UniRule"/>
</dbReference>
<dbReference type="GO" id="GO:0005737">
    <property type="term" value="C:cytoplasm"/>
    <property type="evidence" value="ECO:0007669"/>
    <property type="project" value="UniProtKB-SubCell"/>
</dbReference>
<dbReference type="InterPro" id="IPR002915">
    <property type="entry name" value="DeoC/FbaB/LacD_aldolase"/>
</dbReference>
<reference evidence="8 9" key="1">
    <citation type="submission" date="2020-02" db="EMBL/GenBank/DDBJ databases">
        <title>Genome analysis of Thermosulfuriphilus ammonigenes ST65T, an anaerobic thermophilic chemolithoautotrophic bacterium isolated from a deep-sea hydrothermal vent.</title>
        <authorList>
            <person name="Slobodkina G."/>
            <person name="Allioux M."/>
            <person name="Merkel A."/>
            <person name="Alain K."/>
            <person name="Jebbar M."/>
            <person name="Slobodkin A."/>
        </authorList>
    </citation>
    <scope>NUCLEOTIDE SEQUENCE [LARGE SCALE GENOMIC DNA]</scope>
    <source>
        <strain evidence="8 9">ST65</strain>
    </source>
</reference>
<dbReference type="AlphaFoldDB" id="A0A6G7PTJ0"/>
<comment type="function">
    <text evidence="6 7">Catalyzes a reversible aldol reaction between acetaldehyde and D-glyceraldehyde 3-phosphate to generate 2-deoxy-D-ribose 5-phosphate.</text>
</comment>
<dbReference type="RefSeq" id="WP_166031130.1">
    <property type="nucleotide sequence ID" value="NZ_CP048877.1"/>
</dbReference>
<keyword evidence="3 7" id="KW-0456">Lyase</keyword>
<dbReference type="GO" id="GO:0009264">
    <property type="term" value="P:deoxyribonucleotide catabolic process"/>
    <property type="evidence" value="ECO:0007669"/>
    <property type="project" value="UniProtKB-UniRule"/>
</dbReference>
<dbReference type="GO" id="GO:0016052">
    <property type="term" value="P:carbohydrate catabolic process"/>
    <property type="evidence" value="ECO:0007669"/>
    <property type="project" value="TreeGrafter"/>
</dbReference>